<dbReference type="Pfam" id="PF15347">
    <property type="entry name" value="PAG"/>
    <property type="match status" value="1"/>
</dbReference>
<evidence type="ECO:0000313" key="3">
    <source>
        <dbReference type="Proteomes" id="UP001529510"/>
    </source>
</evidence>
<protein>
    <submittedName>
        <fullName evidence="2">Uncharacterized protein</fullName>
    </submittedName>
</protein>
<dbReference type="EMBL" id="JAMKFB020000019">
    <property type="protein sequence ID" value="KAL0166064.1"/>
    <property type="molecule type" value="Genomic_DNA"/>
</dbReference>
<dbReference type="Proteomes" id="UP001529510">
    <property type="component" value="Unassembled WGS sequence"/>
</dbReference>
<name>A0ABD0NW12_CIRMR</name>
<reference evidence="2 3" key="1">
    <citation type="submission" date="2024-05" db="EMBL/GenBank/DDBJ databases">
        <title>Genome sequencing and assembly of Indian major carp, Cirrhinus mrigala (Hamilton, 1822).</title>
        <authorList>
            <person name="Mohindra V."/>
            <person name="Chowdhury L.M."/>
            <person name="Lal K."/>
            <person name="Jena J.K."/>
        </authorList>
    </citation>
    <scope>NUCLEOTIDE SEQUENCE [LARGE SCALE GENOMIC DNA]</scope>
    <source>
        <strain evidence="2">CM1030</strain>
        <tissue evidence="2">Blood</tissue>
    </source>
</reference>
<sequence length="66" mass="7039">DLYATVGDEYPMALGSEPLEGLTENADPGYETIKISKASEETRQGNGVMEPDYESVGELGLNGEIS</sequence>
<proteinExistence type="predicted"/>
<dbReference type="AlphaFoldDB" id="A0ABD0NW12"/>
<feature type="non-terminal residue" evidence="2">
    <location>
        <position position="1"/>
    </location>
</feature>
<accession>A0ABD0NW12</accession>
<feature type="region of interest" description="Disordered" evidence="1">
    <location>
        <begin position="36"/>
        <end position="66"/>
    </location>
</feature>
<dbReference type="InterPro" id="IPR032748">
    <property type="entry name" value="PAG"/>
</dbReference>
<feature type="non-terminal residue" evidence="2">
    <location>
        <position position="66"/>
    </location>
</feature>
<evidence type="ECO:0000313" key="2">
    <source>
        <dbReference type="EMBL" id="KAL0166064.1"/>
    </source>
</evidence>
<keyword evidence="3" id="KW-1185">Reference proteome</keyword>
<organism evidence="2 3">
    <name type="scientific">Cirrhinus mrigala</name>
    <name type="common">Mrigala</name>
    <dbReference type="NCBI Taxonomy" id="683832"/>
    <lineage>
        <taxon>Eukaryota</taxon>
        <taxon>Metazoa</taxon>
        <taxon>Chordata</taxon>
        <taxon>Craniata</taxon>
        <taxon>Vertebrata</taxon>
        <taxon>Euteleostomi</taxon>
        <taxon>Actinopterygii</taxon>
        <taxon>Neopterygii</taxon>
        <taxon>Teleostei</taxon>
        <taxon>Ostariophysi</taxon>
        <taxon>Cypriniformes</taxon>
        <taxon>Cyprinidae</taxon>
        <taxon>Labeoninae</taxon>
        <taxon>Labeonini</taxon>
        <taxon>Cirrhinus</taxon>
    </lineage>
</organism>
<comment type="caution">
    <text evidence="2">The sequence shown here is derived from an EMBL/GenBank/DDBJ whole genome shotgun (WGS) entry which is preliminary data.</text>
</comment>
<gene>
    <name evidence="2" type="ORF">M9458_037908</name>
</gene>
<evidence type="ECO:0000256" key="1">
    <source>
        <dbReference type="SAM" id="MobiDB-lite"/>
    </source>
</evidence>